<comment type="caution">
    <text evidence="1">The sequence shown here is derived from an EMBL/GenBank/DDBJ whole genome shotgun (WGS) entry which is preliminary data.</text>
</comment>
<accession>A0A1R1PEG2</accession>
<proteinExistence type="predicted"/>
<evidence type="ECO:0000313" key="2">
    <source>
        <dbReference type="Proteomes" id="UP000188320"/>
    </source>
</evidence>
<protein>
    <submittedName>
        <fullName evidence="1">Uncharacterized protein</fullName>
    </submittedName>
</protein>
<dbReference type="Proteomes" id="UP000188320">
    <property type="component" value="Unassembled WGS sequence"/>
</dbReference>
<gene>
    <name evidence="1" type="ORF">AX774_g7330</name>
</gene>
<dbReference type="EMBL" id="LSSK01001614">
    <property type="protein sequence ID" value="OMH79262.1"/>
    <property type="molecule type" value="Genomic_DNA"/>
</dbReference>
<dbReference type="AlphaFoldDB" id="A0A1R1PEG2"/>
<organism evidence="1 2">
    <name type="scientific">Zancudomyces culisetae</name>
    <name type="common">Gut fungus</name>
    <name type="synonym">Smittium culisetae</name>
    <dbReference type="NCBI Taxonomy" id="1213189"/>
    <lineage>
        <taxon>Eukaryota</taxon>
        <taxon>Fungi</taxon>
        <taxon>Fungi incertae sedis</taxon>
        <taxon>Zoopagomycota</taxon>
        <taxon>Kickxellomycotina</taxon>
        <taxon>Harpellomycetes</taxon>
        <taxon>Harpellales</taxon>
        <taxon>Legeriomycetaceae</taxon>
        <taxon>Zancudomyces</taxon>
    </lineage>
</organism>
<reference evidence="2" key="1">
    <citation type="submission" date="2017-01" db="EMBL/GenBank/DDBJ databases">
        <authorList>
            <person name="Wang Y."/>
            <person name="White M."/>
            <person name="Kvist S."/>
            <person name="Moncalvo J.-M."/>
        </authorList>
    </citation>
    <scope>NUCLEOTIDE SEQUENCE [LARGE SCALE GENOMIC DNA]</scope>
    <source>
        <strain evidence="2">COL-18-3</strain>
    </source>
</reference>
<name>A0A1R1PEG2_ZANCU</name>
<sequence length="125" mass="14210">MDNIDLEEIKGLEHYFRTENRGKNINPVATRSDISNSTNGGVAHRLEQTNSKYQYQKILELDSINQQSLILKKLSAIGVKKKPVTEEGIEKRLCEIEKAGDESGQKCKVQGLILFIIYFILQNMV</sequence>
<evidence type="ECO:0000313" key="1">
    <source>
        <dbReference type="EMBL" id="OMH79262.1"/>
    </source>
</evidence>
<keyword evidence="2" id="KW-1185">Reference proteome</keyword>